<dbReference type="InterPro" id="IPR019787">
    <property type="entry name" value="Znf_PHD-finger"/>
</dbReference>
<feature type="region of interest" description="Disordered" evidence="5">
    <location>
        <begin position="620"/>
        <end position="687"/>
    </location>
</feature>
<feature type="compositionally biased region" description="Basic and acidic residues" evidence="5">
    <location>
        <begin position="670"/>
        <end position="687"/>
    </location>
</feature>
<dbReference type="InterPro" id="IPR001841">
    <property type="entry name" value="Znf_RING"/>
</dbReference>
<evidence type="ECO:0000259" key="7">
    <source>
        <dbReference type="PROSITE" id="PS50089"/>
    </source>
</evidence>
<gene>
    <name evidence="8" type="ORF">CHS0354_030166</name>
</gene>
<evidence type="ECO:0000256" key="3">
    <source>
        <dbReference type="ARBA" id="ARBA00022833"/>
    </source>
</evidence>
<keyword evidence="1" id="KW-0479">Metal-binding</keyword>
<evidence type="ECO:0000259" key="6">
    <source>
        <dbReference type="PROSITE" id="PS50016"/>
    </source>
</evidence>
<dbReference type="CDD" id="cd16635">
    <property type="entry name" value="mRING-HC-C3HC3D_PHRF1"/>
    <property type="match status" value="1"/>
</dbReference>
<feature type="compositionally biased region" description="Acidic residues" evidence="5">
    <location>
        <begin position="27"/>
        <end position="81"/>
    </location>
</feature>
<evidence type="ECO:0000256" key="1">
    <source>
        <dbReference type="ARBA" id="ARBA00022723"/>
    </source>
</evidence>
<keyword evidence="2 4" id="KW-0863">Zinc-finger</keyword>
<feature type="compositionally biased region" description="Basic and acidic residues" evidence="5">
    <location>
        <begin position="1526"/>
        <end position="1550"/>
    </location>
</feature>
<feature type="compositionally biased region" description="Basic and acidic residues" evidence="5">
    <location>
        <begin position="778"/>
        <end position="796"/>
    </location>
</feature>
<feature type="compositionally biased region" description="Polar residues" evidence="5">
    <location>
        <begin position="1562"/>
        <end position="1572"/>
    </location>
</feature>
<reference evidence="8" key="1">
    <citation type="journal article" date="2021" name="Genome Biol. Evol.">
        <title>A High-Quality Reference Genome for a Parasitic Bivalve with Doubly Uniparental Inheritance (Bivalvia: Unionida).</title>
        <authorList>
            <person name="Smith C.H."/>
        </authorList>
    </citation>
    <scope>NUCLEOTIDE SEQUENCE</scope>
    <source>
        <strain evidence="8">CHS0354</strain>
    </source>
</reference>
<feature type="region of interest" description="Disordered" evidence="5">
    <location>
        <begin position="1604"/>
        <end position="1680"/>
    </location>
</feature>
<dbReference type="CDD" id="cd15536">
    <property type="entry name" value="PHD_PHRF1"/>
    <property type="match status" value="1"/>
</dbReference>
<dbReference type="Pfam" id="PF00628">
    <property type="entry name" value="PHD"/>
    <property type="match status" value="1"/>
</dbReference>
<accession>A0AAE0W151</accession>
<evidence type="ECO:0000256" key="5">
    <source>
        <dbReference type="SAM" id="MobiDB-lite"/>
    </source>
</evidence>
<feature type="domain" description="PHD-type" evidence="6">
    <location>
        <begin position="164"/>
        <end position="214"/>
    </location>
</feature>
<feature type="compositionally biased region" description="Basic and acidic residues" evidence="5">
    <location>
        <begin position="948"/>
        <end position="957"/>
    </location>
</feature>
<dbReference type="Gene3D" id="3.30.40.10">
    <property type="entry name" value="Zinc/RING finger domain, C3HC4 (zinc finger)"/>
    <property type="match status" value="2"/>
</dbReference>
<dbReference type="InterPro" id="IPR013083">
    <property type="entry name" value="Znf_RING/FYVE/PHD"/>
</dbReference>
<evidence type="ECO:0000256" key="4">
    <source>
        <dbReference type="PROSITE-ProRule" id="PRU00175"/>
    </source>
</evidence>
<feature type="compositionally biased region" description="Basic residues" evidence="5">
    <location>
        <begin position="1043"/>
        <end position="1082"/>
    </location>
</feature>
<feature type="compositionally biased region" description="Basic residues" evidence="5">
    <location>
        <begin position="1015"/>
        <end position="1034"/>
    </location>
</feature>
<feature type="compositionally biased region" description="Polar residues" evidence="5">
    <location>
        <begin position="1653"/>
        <end position="1677"/>
    </location>
</feature>
<feature type="region of interest" description="Disordered" evidence="5">
    <location>
        <begin position="776"/>
        <end position="803"/>
    </location>
</feature>
<dbReference type="SUPFAM" id="SSF57850">
    <property type="entry name" value="RING/U-box"/>
    <property type="match status" value="1"/>
</dbReference>
<reference evidence="8" key="3">
    <citation type="submission" date="2023-05" db="EMBL/GenBank/DDBJ databases">
        <authorList>
            <person name="Smith C.H."/>
        </authorList>
    </citation>
    <scope>NUCLEOTIDE SEQUENCE</scope>
    <source>
        <strain evidence="8">CHS0354</strain>
        <tissue evidence="8">Mantle</tissue>
    </source>
</reference>
<dbReference type="SUPFAM" id="SSF57903">
    <property type="entry name" value="FYVE/PHD zinc finger"/>
    <property type="match status" value="1"/>
</dbReference>
<name>A0AAE0W151_9BIVA</name>
<sequence length="1710" mass="193690">MEESGWGDGPHTGPSASGDPHDKENDELIEEDEAMEDDEDEEDDESDEEEEDTSEEEWETLDDDNESTLLEESDNSGDENAETCPICLNRLRDQDIGMPETCDHTFCLECIQEWAKNVNTCPVDRQVFHLILARHPGQDKIFQKFPVEEHNVLEEEEVAEEDDLTYCEVCNQCDREDKLLLCDGCDLGYHMDCLVPPLRRVPVEEWFCPECDATSYNQSVAEVMDDFEETSELIAENRDRLMPTRLRATVTTTQAQSVRHSHRRIPRTLLSERVREAIEETRRRRIQRILSSSEDGEEEEEDMEGTMEESTTETLSSTAAKKKVVTQKKTTRKRKTTRRKRKGKKRKTTKRRKRKTKTGKRKTGKRRVKTRRRKTARTVQEWKESLAKSHTPLTVKGRIAGALGLSKPPPGRMIPLQKLPGDKSLDMRRSEVGITSLSIFGSRDQLDPSYEDEDIQQPGSSKEAAESQQQQQQQQPHSRHSRSALYSHRPIGRIPARLIAKLESSLEPVESTSNSAACVGPIDLLGSIMQGQKVLHMQGKDVTIHRDGSLSTKKPLVDQIPKNKSKDFSDGKELPSLFGSISKTASNEKIMQSTECSSNKAGNLSINAELDVRVKKEMNSSLTEEYDPAHPTDDLEEVDEIPMQTDRKTSLEDEYDPAHPTDDMEEEKMEETREEIVESKEAFDHQVKSDKGDNFIYGKDVKNIKDEKNSKNTINMNTNYPKSKYGKDVKNKSNSIKIKLKTDSKFLLSFNPVESSSHNLEESMVKIETVSEKCVNSTEKDLKGSEETMIDSEKNLLESSESESKQISCKVSSKVVIDMFADESVEHNRNLIEMDITNKNSGAPFMNEEKDRINYNCNDSSVMERSLIGSDAEKVISNEAENLDENDASNSKFSDGSETDGSKHNGDAESDNQGKVDIIDKDDKVGDGENVNENTQVSAKEEAEVEDKETPFIDHRSIAQVLQLLAKSGEEQKKGEEGEREPDKDKVSTKRSQERDKRERHHDKDKSRDRSDMRKGRHRRSRSRDRKSRSHDKRSRSQEKRSRDKRSRSHDKPRRSRSRDRSRKKHDRSRSRSRDRKRKRNRDRSQERSRSKERSKSNERDSSRSRRRSKDRDLDTRSSSRHSDEYEKENAYYTRQERQREIKSLMDIDVSAGMKRMRERTDHADVDYNEKHKRCIDEETTEEERIDQIENMHCSTERSHSPNSDHEMRGRRRENWMSLPENRGFTTSLDSSSPVDNSVEFFEEEERSQESLLGPGPSSIHLGKPIIGNCFPPPPPPPPPPTTLIVSQDPEMIQVSGPPGHGLLGEGPLILQGPHPGDSPLFQHRMPLSLGLNVVPPRFHQHLGPHQRHFLFNPFLNRPPISRFHLPGGPPLGWPPQMIPFGARIAPEGIVGHAGLYDSLPPETALSQPLLPPQSETLSNVMVPTSEAILLPVSLETDGGAIIPSSMPRPHSVLSLPLQPPPHSAISVTDTIRTSTVITTAAPQLLTTSNVTESSNAPKPGGMISIKLQELSQLLNTQAKLASLNKSKDNSVDRNSDRTNKLIEQKDENIFKVPLPPPPSGAKTTNRNNVNSGEVMNEVVDMDMSSPMDNEDLIELPETGGHQNKLSEQKMNENEANPAKRKSETKENRHRNHDLSRKKGDKEKGTKDDAKIQKNTVQSESDVTSSAKICHSANTKNGEVHSEKIKALVDAYVEKFNRKKEEAIALDSPD</sequence>
<dbReference type="InterPro" id="IPR047157">
    <property type="entry name" value="PHRF1/Atg35"/>
</dbReference>
<dbReference type="PROSITE" id="PS01359">
    <property type="entry name" value="ZF_PHD_1"/>
    <property type="match status" value="1"/>
</dbReference>
<reference evidence="8" key="2">
    <citation type="journal article" date="2021" name="Genome Biol. Evol.">
        <title>Developing a high-quality reference genome for a parasitic bivalve with doubly uniparental inheritance (Bivalvia: Unionida).</title>
        <authorList>
            <person name="Smith C.H."/>
        </authorList>
    </citation>
    <scope>NUCLEOTIDE SEQUENCE</scope>
    <source>
        <strain evidence="8">CHS0354</strain>
        <tissue evidence="8">Mantle</tissue>
    </source>
</reference>
<feature type="region of interest" description="Disordered" evidence="5">
    <location>
        <begin position="1"/>
        <end position="82"/>
    </location>
</feature>
<dbReference type="SMART" id="SM00249">
    <property type="entry name" value="PHD"/>
    <property type="match status" value="1"/>
</dbReference>
<feature type="region of interest" description="Disordered" evidence="5">
    <location>
        <begin position="287"/>
        <end position="384"/>
    </location>
</feature>
<evidence type="ECO:0008006" key="10">
    <source>
        <dbReference type="Google" id="ProtNLM"/>
    </source>
</evidence>
<feature type="compositionally biased region" description="Acidic residues" evidence="5">
    <location>
        <begin position="294"/>
        <end position="311"/>
    </location>
</feature>
<feature type="compositionally biased region" description="Polar residues" evidence="5">
    <location>
        <begin position="711"/>
        <end position="721"/>
    </location>
</feature>
<dbReference type="EMBL" id="JAEAOA010001797">
    <property type="protein sequence ID" value="KAK3597616.1"/>
    <property type="molecule type" value="Genomic_DNA"/>
</dbReference>
<protein>
    <recommendedName>
        <fullName evidence="10">PHD and RING finger domain-containing protein 1</fullName>
    </recommendedName>
</protein>
<evidence type="ECO:0000256" key="2">
    <source>
        <dbReference type="ARBA" id="ARBA00022771"/>
    </source>
</evidence>
<dbReference type="GO" id="GO:0008270">
    <property type="term" value="F:zinc ion binding"/>
    <property type="evidence" value="ECO:0007669"/>
    <property type="project" value="UniProtKB-KW"/>
</dbReference>
<feature type="compositionally biased region" description="Basic residues" evidence="5">
    <location>
        <begin position="320"/>
        <end position="376"/>
    </location>
</feature>
<dbReference type="SMART" id="SM00184">
    <property type="entry name" value="RING"/>
    <property type="match status" value="2"/>
</dbReference>
<dbReference type="Proteomes" id="UP001195483">
    <property type="component" value="Unassembled WGS sequence"/>
</dbReference>
<comment type="caution">
    <text evidence="8">The sequence shown here is derived from an EMBL/GenBank/DDBJ whole genome shotgun (WGS) entry which is preliminary data.</text>
</comment>
<dbReference type="InterPro" id="IPR011011">
    <property type="entry name" value="Znf_FYVE_PHD"/>
</dbReference>
<dbReference type="PROSITE" id="PS00518">
    <property type="entry name" value="ZF_RING_1"/>
    <property type="match status" value="1"/>
</dbReference>
<dbReference type="Pfam" id="PF13639">
    <property type="entry name" value="zf-RING_2"/>
    <property type="match status" value="1"/>
</dbReference>
<evidence type="ECO:0000313" key="8">
    <source>
        <dbReference type="EMBL" id="KAK3597616.1"/>
    </source>
</evidence>
<proteinExistence type="predicted"/>
<feature type="domain" description="RING-type" evidence="7">
    <location>
        <begin position="84"/>
        <end position="125"/>
    </location>
</feature>
<feature type="region of interest" description="Disordered" evidence="5">
    <location>
        <begin position="708"/>
        <end position="729"/>
    </location>
</feature>
<dbReference type="PANTHER" id="PTHR12618:SF20">
    <property type="entry name" value="PHD AND RING FINGER DOMAIN-CONTAINING PROTEIN 1"/>
    <property type="match status" value="1"/>
</dbReference>
<dbReference type="InterPro" id="IPR017907">
    <property type="entry name" value="Znf_RING_CS"/>
</dbReference>
<feature type="compositionally biased region" description="Basic and acidic residues" evidence="5">
    <location>
        <begin position="645"/>
        <end position="662"/>
    </location>
</feature>
<feature type="region of interest" description="Disordered" evidence="5">
    <location>
        <begin position="1525"/>
        <end position="1572"/>
    </location>
</feature>
<feature type="compositionally biased region" description="Basic and acidic residues" evidence="5">
    <location>
        <begin position="900"/>
        <end position="927"/>
    </location>
</feature>
<keyword evidence="3" id="KW-0862">Zinc</keyword>
<feature type="region of interest" description="Disordered" evidence="5">
    <location>
        <begin position="401"/>
        <end position="427"/>
    </location>
</feature>
<dbReference type="PROSITE" id="PS50016">
    <property type="entry name" value="ZF_PHD_2"/>
    <property type="match status" value="1"/>
</dbReference>
<feature type="region of interest" description="Disordered" evidence="5">
    <location>
        <begin position="876"/>
        <end position="1138"/>
    </location>
</feature>
<feature type="compositionally biased region" description="Basic and acidic residues" evidence="5">
    <location>
        <begin position="968"/>
        <end position="1014"/>
    </location>
</feature>
<dbReference type="InterPro" id="IPR001965">
    <property type="entry name" value="Znf_PHD"/>
</dbReference>
<feature type="region of interest" description="Disordered" evidence="5">
    <location>
        <begin position="443"/>
        <end position="488"/>
    </location>
</feature>
<dbReference type="PROSITE" id="PS50089">
    <property type="entry name" value="ZF_RING_2"/>
    <property type="match status" value="1"/>
</dbReference>
<feature type="compositionally biased region" description="Basic and acidic residues" evidence="5">
    <location>
        <begin position="1083"/>
        <end position="1138"/>
    </location>
</feature>
<feature type="compositionally biased region" description="Basic and acidic residues" evidence="5">
    <location>
        <begin position="1621"/>
        <end position="1652"/>
    </location>
</feature>
<feature type="compositionally biased region" description="Gly residues" evidence="5">
    <location>
        <begin position="1"/>
        <end position="10"/>
    </location>
</feature>
<organism evidence="8 9">
    <name type="scientific">Potamilus streckersoni</name>
    <dbReference type="NCBI Taxonomy" id="2493646"/>
    <lineage>
        <taxon>Eukaryota</taxon>
        <taxon>Metazoa</taxon>
        <taxon>Spiralia</taxon>
        <taxon>Lophotrochozoa</taxon>
        <taxon>Mollusca</taxon>
        <taxon>Bivalvia</taxon>
        <taxon>Autobranchia</taxon>
        <taxon>Heteroconchia</taxon>
        <taxon>Palaeoheterodonta</taxon>
        <taxon>Unionida</taxon>
        <taxon>Unionoidea</taxon>
        <taxon>Unionidae</taxon>
        <taxon>Ambleminae</taxon>
        <taxon>Lampsilini</taxon>
        <taxon>Potamilus</taxon>
    </lineage>
</organism>
<dbReference type="InterPro" id="IPR019786">
    <property type="entry name" value="Zinc_finger_PHD-type_CS"/>
</dbReference>
<keyword evidence="9" id="KW-1185">Reference proteome</keyword>
<evidence type="ECO:0000313" key="9">
    <source>
        <dbReference type="Proteomes" id="UP001195483"/>
    </source>
</evidence>
<dbReference type="PANTHER" id="PTHR12618">
    <property type="entry name" value="PHD AND RING FINGER DOMAIN-CONTAINING PROTEIN 1"/>
    <property type="match status" value="1"/>
</dbReference>